<evidence type="ECO:0000313" key="3">
    <source>
        <dbReference type="Proteomes" id="UP000029981"/>
    </source>
</evidence>
<dbReference type="Proteomes" id="UP000029981">
    <property type="component" value="Chromosome 5"/>
</dbReference>
<feature type="compositionally biased region" description="Acidic residues" evidence="1">
    <location>
        <begin position="74"/>
        <end position="84"/>
    </location>
</feature>
<sequence>MFLPYAYYIANNTLTALSEKEPEMVLDDLLKSFDENVISAKSVDDSITEAPHANSDVKCFSEDEKVNEVSKDDDSVESSAEEINESDKSSLPTEDLDVTEVHKSSIAEEFELSLPHENVEEETEVGDDVLSSDEESLEVKDDQDENDQIPQPEM</sequence>
<name>A0A0A0KN79_CUCSA</name>
<keyword evidence="3" id="KW-1185">Reference proteome</keyword>
<feature type="region of interest" description="Disordered" evidence="1">
    <location>
        <begin position="54"/>
        <end position="154"/>
    </location>
</feature>
<feature type="compositionally biased region" description="Acidic residues" evidence="1">
    <location>
        <begin position="119"/>
        <end position="147"/>
    </location>
</feature>
<dbReference type="EMBL" id="CM002926">
    <property type="protein sequence ID" value="KGN50364.1"/>
    <property type="molecule type" value="Genomic_DNA"/>
</dbReference>
<dbReference type="Gramene" id="KGN50364">
    <property type="protein sequence ID" value="KGN50364"/>
    <property type="gene ID" value="Csa_5G169000"/>
</dbReference>
<reference evidence="2 3" key="2">
    <citation type="journal article" date="2009" name="PLoS ONE">
        <title>An integrated genetic and cytogenetic map of the cucumber genome.</title>
        <authorList>
            <person name="Ren Y."/>
            <person name="Zhang Z."/>
            <person name="Liu J."/>
            <person name="Staub J.E."/>
            <person name="Han Y."/>
            <person name="Cheng Z."/>
            <person name="Li X."/>
            <person name="Lu J."/>
            <person name="Miao H."/>
            <person name="Kang H."/>
            <person name="Xie B."/>
            <person name="Gu X."/>
            <person name="Wang X."/>
            <person name="Du Y."/>
            <person name="Jin W."/>
            <person name="Huang S."/>
        </authorList>
    </citation>
    <scope>NUCLEOTIDE SEQUENCE [LARGE SCALE GENOMIC DNA]</scope>
    <source>
        <strain evidence="3">cv. 9930</strain>
    </source>
</reference>
<accession>A0A0A0KN79</accession>
<evidence type="ECO:0000256" key="1">
    <source>
        <dbReference type="SAM" id="MobiDB-lite"/>
    </source>
</evidence>
<reference evidence="2 3" key="1">
    <citation type="journal article" date="2009" name="Nat. Genet.">
        <title>The genome of the cucumber, Cucumis sativus L.</title>
        <authorList>
            <person name="Huang S."/>
            <person name="Li R."/>
            <person name="Zhang Z."/>
            <person name="Li L."/>
            <person name="Gu X."/>
            <person name="Fan W."/>
            <person name="Lucas W.J."/>
            <person name="Wang X."/>
            <person name="Xie B."/>
            <person name="Ni P."/>
            <person name="Ren Y."/>
            <person name="Zhu H."/>
            <person name="Li J."/>
            <person name="Lin K."/>
            <person name="Jin W."/>
            <person name="Fei Z."/>
            <person name="Li G."/>
            <person name="Staub J."/>
            <person name="Kilian A."/>
            <person name="van der Vossen E.A."/>
            <person name="Wu Y."/>
            <person name="Guo J."/>
            <person name="He J."/>
            <person name="Jia Z."/>
            <person name="Ren Y."/>
            <person name="Tian G."/>
            <person name="Lu Y."/>
            <person name="Ruan J."/>
            <person name="Qian W."/>
            <person name="Wang M."/>
            <person name="Huang Q."/>
            <person name="Li B."/>
            <person name="Xuan Z."/>
            <person name="Cao J."/>
            <person name="Asan"/>
            <person name="Wu Z."/>
            <person name="Zhang J."/>
            <person name="Cai Q."/>
            <person name="Bai Y."/>
            <person name="Zhao B."/>
            <person name="Han Y."/>
            <person name="Li Y."/>
            <person name="Li X."/>
            <person name="Wang S."/>
            <person name="Shi Q."/>
            <person name="Liu S."/>
            <person name="Cho W.K."/>
            <person name="Kim J.Y."/>
            <person name="Xu Y."/>
            <person name="Heller-Uszynska K."/>
            <person name="Miao H."/>
            <person name="Cheng Z."/>
            <person name="Zhang S."/>
            <person name="Wu J."/>
            <person name="Yang Y."/>
            <person name="Kang H."/>
            <person name="Li M."/>
            <person name="Liang H."/>
            <person name="Ren X."/>
            <person name="Shi Z."/>
            <person name="Wen M."/>
            <person name="Jian M."/>
            <person name="Yang H."/>
            <person name="Zhang G."/>
            <person name="Yang Z."/>
            <person name="Chen R."/>
            <person name="Liu S."/>
            <person name="Li J."/>
            <person name="Ma L."/>
            <person name="Liu H."/>
            <person name="Zhou Y."/>
            <person name="Zhao J."/>
            <person name="Fang X."/>
            <person name="Li G."/>
            <person name="Fang L."/>
            <person name="Li Y."/>
            <person name="Liu D."/>
            <person name="Zheng H."/>
            <person name="Zhang Y."/>
            <person name="Qin N."/>
            <person name="Li Z."/>
            <person name="Yang G."/>
            <person name="Yang S."/>
            <person name="Bolund L."/>
            <person name="Kristiansen K."/>
            <person name="Zheng H."/>
            <person name="Li S."/>
            <person name="Zhang X."/>
            <person name="Yang H."/>
            <person name="Wang J."/>
            <person name="Sun R."/>
            <person name="Zhang B."/>
            <person name="Jiang S."/>
            <person name="Wang J."/>
            <person name="Du Y."/>
            <person name="Li S."/>
        </authorList>
    </citation>
    <scope>NUCLEOTIDE SEQUENCE [LARGE SCALE GENOMIC DNA]</scope>
    <source>
        <strain evidence="3">cv. 9930</strain>
    </source>
</reference>
<reference evidence="2 3" key="3">
    <citation type="journal article" date="2010" name="BMC Genomics">
        <title>Transcriptome sequencing and comparative analysis of cucumber flowers with different sex types.</title>
        <authorList>
            <person name="Guo S."/>
            <person name="Zheng Y."/>
            <person name="Joung J.G."/>
            <person name="Liu S."/>
            <person name="Zhang Z."/>
            <person name="Crasta O.R."/>
            <person name="Sobral B.W."/>
            <person name="Xu Y."/>
            <person name="Huang S."/>
            <person name="Fei Z."/>
        </authorList>
    </citation>
    <scope>NUCLEOTIDE SEQUENCE [LARGE SCALE GENOMIC DNA]</scope>
    <source>
        <strain evidence="3">cv. 9930</strain>
    </source>
</reference>
<organism evidence="2 3">
    <name type="scientific">Cucumis sativus</name>
    <name type="common">Cucumber</name>
    <dbReference type="NCBI Taxonomy" id="3659"/>
    <lineage>
        <taxon>Eukaryota</taxon>
        <taxon>Viridiplantae</taxon>
        <taxon>Streptophyta</taxon>
        <taxon>Embryophyta</taxon>
        <taxon>Tracheophyta</taxon>
        <taxon>Spermatophyta</taxon>
        <taxon>Magnoliopsida</taxon>
        <taxon>eudicotyledons</taxon>
        <taxon>Gunneridae</taxon>
        <taxon>Pentapetalae</taxon>
        <taxon>rosids</taxon>
        <taxon>fabids</taxon>
        <taxon>Cucurbitales</taxon>
        <taxon>Cucurbitaceae</taxon>
        <taxon>Benincaseae</taxon>
        <taxon>Cucumis</taxon>
    </lineage>
</organism>
<protein>
    <submittedName>
        <fullName evidence="2">Uncharacterized protein</fullName>
    </submittedName>
</protein>
<dbReference type="AlphaFoldDB" id="A0A0A0KN79"/>
<feature type="compositionally biased region" description="Basic and acidic residues" evidence="1">
    <location>
        <begin position="59"/>
        <end position="73"/>
    </location>
</feature>
<proteinExistence type="predicted"/>
<gene>
    <name evidence="2" type="ORF">Csa_5G169000</name>
</gene>
<reference evidence="2 3" key="4">
    <citation type="journal article" date="2011" name="BMC Genomics">
        <title>RNA-Seq improves annotation of protein-coding genes in the cucumber genome.</title>
        <authorList>
            <person name="Li Z."/>
            <person name="Zhang Z."/>
            <person name="Yan P."/>
            <person name="Huang S."/>
            <person name="Fei Z."/>
            <person name="Lin K."/>
        </authorList>
    </citation>
    <scope>NUCLEOTIDE SEQUENCE [LARGE SCALE GENOMIC DNA]</scope>
    <source>
        <strain evidence="3">cv. 9930</strain>
    </source>
</reference>
<evidence type="ECO:0000313" key="2">
    <source>
        <dbReference type="EMBL" id="KGN50364.1"/>
    </source>
</evidence>